<reference evidence="12" key="1">
    <citation type="submission" date="2016-10" db="EMBL/GenBank/DDBJ databases">
        <authorList>
            <person name="Varghese N."/>
        </authorList>
    </citation>
    <scope>NUCLEOTIDE SEQUENCE [LARGE SCALE GENOMIC DNA]</scope>
    <source>
        <strain evidence="12">DSM 17980</strain>
    </source>
</reference>
<evidence type="ECO:0000256" key="6">
    <source>
        <dbReference type="ARBA" id="ARBA00023136"/>
    </source>
</evidence>
<dbReference type="Pfam" id="PF20560">
    <property type="entry name" value="MotA_N"/>
    <property type="match status" value="1"/>
</dbReference>
<evidence type="ECO:0000313" key="12">
    <source>
        <dbReference type="Proteomes" id="UP000183508"/>
    </source>
</evidence>
<dbReference type="GO" id="GO:0006935">
    <property type="term" value="P:chemotaxis"/>
    <property type="evidence" value="ECO:0007669"/>
    <property type="project" value="InterPro"/>
</dbReference>
<dbReference type="GO" id="GO:0005886">
    <property type="term" value="C:plasma membrane"/>
    <property type="evidence" value="ECO:0007669"/>
    <property type="project" value="UniProtKB-SubCell"/>
</dbReference>
<comment type="subcellular location">
    <subcellularLocation>
        <location evidence="1">Cell membrane</location>
        <topology evidence="1">Multi-pass membrane protein</topology>
    </subcellularLocation>
    <subcellularLocation>
        <location evidence="7">Membrane</location>
        <topology evidence="7">Multi-pass membrane protein</topology>
    </subcellularLocation>
</comment>
<gene>
    <name evidence="11" type="ORF">SAMN05421543_11317</name>
</gene>
<keyword evidence="4" id="KW-0283">Flagellar rotation</keyword>
<dbReference type="eggNOG" id="COG1291">
    <property type="taxonomic scope" value="Bacteria"/>
</dbReference>
<sequence>MDLATIAGIAAAVASLVLGFTFDGGSVTALLQPTAALIVLGGTLGATLTSVSLRDFFGIIRYIGVSMRNRQRSPLDVIDTLVELAATARREGILALEDRAADASDPFLQKGIQLVVDGVDPELVKNMLEIELAYIEERHESAARIFELAGGFAPTMGIIGTVMGLVHVLSDLSNVDALGPQIATAFTATLYGVATANVFWLPIANKLRRQHQAERLIYEIVMEGVLSIQAGENPKILDQKLRAFLAPSVRQHNPEKAGDAGVETAKA</sequence>
<keyword evidence="2" id="KW-1003">Cell membrane</keyword>
<feature type="domain" description="Motility protein A N-terminal" evidence="10">
    <location>
        <begin position="6"/>
        <end position="92"/>
    </location>
</feature>
<keyword evidence="12" id="KW-1185">Reference proteome</keyword>
<organism evidence="11 12">
    <name type="scientific">Alicyclobacillus macrosporangiidus</name>
    <dbReference type="NCBI Taxonomy" id="392015"/>
    <lineage>
        <taxon>Bacteria</taxon>
        <taxon>Bacillati</taxon>
        <taxon>Bacillota</taxon>
        <taxon>Bacilli</taxon>
        <taxon>Bacillales</taxon>
        <taxon>Alicyclobacillaceae</taxon>
        <taxon>Alicyclobacillus</taxon>
    </lineage>
</organism>
<feature type="domain" description="MotA/TolQ/ExbB proton channel" evidence="9">
    <location>
        <begin position="102"/>
        <end position="218"/>
    </location>
</feature>
<accession>A0A1I7K1A1</accession>
<evidence type="ECO:0000256" key="2">
    <source>
        <dbReference type="ARBA" id="ARBA00022475"/>
    </source>
</evidence>
<dbReference type="OrthoDB" id="9806929at2"/>
<evidence type="ECO:0000313" key="11">
    <source>
        <dbReference type="EMBL" id="SFU91165.1"/>
    </source>
</evidence>
<dbReference type="GO" id="GO:0071978">
    <property type="term" value="P:bacterial-type flagellum-dependent swarming motility"/>
    <property type="evidence" value="ECO:0007669"/>
    <property type="project" value="InterPro"/>
</dbReference>
<evidence type="ECO:0000256" key="8">
    <source>
        <dbReference type="SAM" id="Phobius"/>
    </source>
</evidence>
<evidence type="ECO:0000256" key="1">
    <source>
        <dbReference type="ARBA" id="ARBA00004651"/>
    </source>
</evidence>
<dbReference type="Proteomes" id="UP000183508">
    <property type="component" value="Unassembled WGS sequence"/>
</dbReference>
<keyword evidence="7" id="KW-0653">Protein transport</keyword>
<dbReference type="InterPro" id="IPR046786">
    <property type="entry name" value="MotA_N"/>
</dbReference>
<feature type="transmembrane region" description="Helical" evidence="8">
    <location>
        <begin position="182"/>
        <end position="203"/>
    </location>
</feature>
<protein>
    <submittedName>
        <fullName evidence="11">Chemotaxis protein MotA</fullName>
    </submittedName>
</protein>
<dbReference type="EMBL" id="FPBV01000013">
    <property type="protein sequence ID" value="SFU91165.1"/>
    <property type="molecule type" value="Genomic_DNA"/>
</dbReference>
<feature type="transmembrane region" description="Helical" evidence="8">
    <location>
        <begin position="35"/>
        <end position="63"/>
    </location>
</feature>
<keyword evidence="5 8" id="KW-1133">Transmembrane helix</keyword>
<dbReference type="PANTHER" id="PTHR30433">
    <property type="entry name" value="CHEMOTAXIS PROTEIN MOTA"/>
    <property type="match status" value="1"/>
</dbReference>
<dbReference type="NCBIfam" id="NF006583">
    <property type="entry name" value="PRK09109.1"/>
    <property type="match status" value="1"/>
</dbReference>
<dbReference type="InterPro" id="IPR047055">
    <property type="entry name" value="MotA-like"/>
</dbReference>
<evidence type="ECO:0000256" key="7">
    <source>
        <dbReference type="RuleBase" id="RU004057"/>
    </source>
</evidence>
<dbReference type="AlphaFoldDB" id="A0A1I7K1A1"/>
<keyword evidence="7" id="KW-0813">Transport</keyword>
<evidence type="ECO:0000256" key="3">
    <source>
        <dbReference type="ARBA" id="ARBA00022692"/>
    </source>
</evidence>
<evidence type="ECO:0000256" key="4">
    <source>
        <dbReference type="ARBA" id="ARBA00022779"/>
    </source>
</evidence>
<evidence type="ECO:0000256" key="5">
    <source>
        <dbReference type="ARBA" id="ARBA00022989"/>
    </source>
</evidence>
<dbReference type="InterPro" id="IPR002898">
    <property type="entry name" value="MotA_ExbB_proton_chnl"/>
</dbReference>
<evidence type="ECO:0000259" key="10">
    <source>
        <dbReference type="Pfam" id="PF20560"/>
    </source>
</evidence>
<feature type="transmembrane region" description="Helical" evidence="8">
    <location>
        <begin position="148"/>
        <end position="170"/>
    </location>
</feature>
<dbReference type="STRING" id="392015.SAMN05421543_11317"/>
<dbReference type="Pfam" id="PF01618">
    <property type="entry name" value="MotA_ExbB"/>
    <property type="match status" value="1"/>
</dbReference>
<dbReference type="RefSeq" id="WP_074953316.1">
    <property type="nucleotide sequence ID" value="NZ_FPBV01000013.1"/>
</dbReference>
<evidence type="ECO:0000259" key="9">
    <source>
        <dbReference type="Pfam" id="PF01618"/>
    </source>
</evidence>
<keyword evidence="6 8" id="KW-0472">Membrane</keyword>
<comment type="similarity">
    <text evidence="7">Belongs to the exbB/tolQ family.</text>
</comment>
<dbReference type="GO" id="GO:0015031">
    <property type="term" value="P:protein transport"/>
    <property type="evidence" value="ECO:0007669"/>
    <property type="project" value="UniProtKB-KW"/>
</dbReference>
<proteinExistence type="inferred from homology"/>
<name>A0A1I7K1A1_9BACL</name>
<keyword evidence="3 8" id="KW-0812">Transmembrane</keyword>